<evidence type="ECO:0000313" key="1">
    <source>
        <dbReference type="EMBL" id="PVU89521.1"/>
    </source>
</evidence>
<proteinExistence type="predicted"/>
<sequence>MPTKSKVMVINAIIQAVATYGGELFGMSATRCKPIQQVVDAATRTLAKCGKSAAMVRLRQELSLTDLNIKTAVARTRTFGQWSSLKTWISDPTRRYAKSGFIEIDSLKNAPSEKPLLLLWVLESNPYMPFKYTFITAPETIEHMLLKSQYINIYKAQVATKPSLLLASISMRLVDKLLGKKLKLSSTRICKDPTVLCVKNTLATAKFLNAIALPRYLMLKTTDILAI</sequence>
<protein>
    <submittedName>
        <fullName evidence="1">Uncharacterized protein</fullName>
    </submittedName>
</protein>
<dbReference type="Proteomes" id="UP000245383">
    <property type="component" value="Unassembled WGS sequence"/>
</dbReference>
<dbReference type="EMBL" id="MBFR01000308">
    <property type="protein sequence ID" value="PVU89521.1"/>
    <property type="molecule type" value="Genomic_DNA"/>
</dbReference>
<reference evidence="1 2" key="1">
    <citation type="journal article" date="2018" name="MBio">
        <title>Comparative Genomics Reveals the Core Gene Toolbox for the Fungus-Insect Symbiosis.</title>
        <authorList>
            <person name="Wang Y."/>
            <person name="Stata M."/>
            <person name="Wang W."/>
            <person name="Stajich J.E."/>
            <person name="White M.M."/>
            <person name="Moncalvo J.M."/>
        </authorList>
    </citation>
    <scope>NUCLEOTIDE SEQUENCE [LARGE SCALE GENOMIC DNA]</scope>
    <source>
        <strain evidence="1 2">SWE-8-4</strain>
    </source>
</reference>
<gene>
    <name evidence="1" type="ORF">BB561_005293</name>
</gene>
<evidence type="ECO:0000313" key="2">
    <source>
        <dbReference type="Proteomes" id="UP000245383"/>
    </source>
</evidence>
<name>A0A2T9YB18_9FUNG</name>
<comment type="caution">
    <text evidence="1">The sequence shown here is derived from an EMBL/GenBank/DDBJ whole genome shotgun (WGS) entry which is preliminary data.</text>
</comment>
<organism evidence="1 2">
    <name type="scientific">Smittium simulii</name>
    <dbReference type="NCBI Taxonomy" id="133385"/>
    <lineage>
        <taxon>Eukaryota</taxon>
        <taxon>Fungi</taxon>
        <taxon>Fungi incertae sedis</taxon>
        <taxon>Zoopagomycota</taxon>
        <taxon>Kickxellomycotina</taxon>
        <taxon>Harpellomycetes</taxon>
        <taxon>Harpellales</taxon>
        <taxon>Legeriomycetaceae</taxon>
        <taxon>Smittium</taxon>
    </lineage>
</organism>
<keyword evidence="2" id="KW-1185">Reference proteome</keyword>
<accession>A0A2T9YB18</accession>
<dbReference type="AlphaFoldDB" id="A0A2T9YB18"/>